<dbReference type="AlphaFoldDB" id="A0A1Q3AA69"/>
<gene>
    <name evidence="6" type="ORF">ZYGR_0AG06400</name>
</gene>
<feature type="repeat" description="ANK" evidence="3">
    <location>
        <begin position="405"/>
        <end position="427"/>
    </location>
</feature>
<name>A0A1Q3AA69_ZYGRO</name>
<evidence type="ECO:0000259" key="5">
    <source>
        <dbReference type="PROSITE" id="PS51704"/>
    </source>
</evidence>
<dbReference type="PROSITE" id="PS50297">
    <property type="entry name" value="ANK_REP_REGION"/>
    <property type="match status" value="3"/>
</dbReference>
<dbReference type="InterPro" id="IPR004331">
    <property type="entry name" value="SPX_dom"/>
</dbReference>
<dbReference type="GO" id="GO:0006629">
    <property type="term" value="P:lipid metabolic process"/>
    <property type="evidence" value="ECO:0007669"/>
    <property type="project" value="InterPro"/>
</dbReference>
<evidence type="ECO:0000256" key="3">
    <source>
        <dbReference type="PROSITE-ProRule" id="PRU00023"/>
    </source>
</evidence>
<dbReference type="Gene3D" id="1.25.40.20">
    <property type="entry name" value="Ankyrin repeat-containing domain"/>
    <property type="match status" value="1"/>
</dbReference>
<keyword evidence="1" id="KW-0677">Repeat</keyword>
<dbReference type="InterPro" id="IPR002110">
    <property type="entry name" value="Ankyrin_rpt"/>
</dbReference>
<dbReference type="CDD" id="cd08578">
    <property type="entry name" value="GDPD_NUC-2_fungi"/>
    <property type="match status" value="1"/>
</dbReference>
<organism evidence="6 7">
    <name type="scientific">Zygosaccharomyces rouxii</name>
    <dbReference type="NCBI Taxonomy" id="4956"/>
    <lineage>
        <taxon>Eukaryota</taxon>
        <taxon>Fungi</taxon>
        <taxon>Dikarya</taxon>
        <taxon>Ascomycota</taxon>
        <taxon>Saccharomycotina</taxon>
        <taxon>Saccharomycetes</taxon>
        <taxon>Saccharomycetales</taxon>
        <taxon>Saccharomycetaceae</taxon>
        <taxon>Zygosaccharomyces</taxon>
    </lineage>
</organism>
<dbReference type="CDD" id="cd14483">
    <property type="entry name" value="SPX_PHO81_NUC-2_like"/>
    <property type="match status" value="1"/>
</dbReference>
<dbReference type="Gene3D" id="3.20.20.190">
    <property type="entry name" value="Phosphatidylinositol (PI) phosphodiesterase"/>
    <property type="match status" value="1"/>
</dbReference>
<dbReference type="OrthoDB" id="1577640at2759"/>
<dbReference type="Pfam" id="PF03105">
    <property type="entry name" value="SPX"/>
    <property type="match status" value="2"/>
</dbReference>
<sequence length="1101" mass="124524">MKFGKYLEARQLELPEYSSHFIDYKGLKKLIKHLAVPLAQAQSNQDQLTLDDVDESIIFQRLQEHKASFFFKLERELEKVNFFYLEKESNLKLKFDILQSKYKTYKSRGKLSSKEAVSYKNIHGGLKKFQRDLANLEFYIELNRTGFSKLLKKWDKRSHSHQREFYLATVVSVQPVFTHNEVSRLNDATLSVLMKLDDTTYEESTSFYSEGSAANSQMNLIEANVLSSRVPHSLDRRDAMTATGLNAVSSSQLVDIDAEIENWYMEIVNISKLKDTQKKLDMLKEFHVNKIEKFLDEMIPSSRIDKNLIFKDCFTKLFLLLVSSSMDDVSLRVFFTRAKAHIDLSYCDEDDQVFSRRNVFHEAANCMKHSRIFVFGEAFLVTSQTVPWALTKETLGRLLNAKDLHQRTPLHYAAELGKFDVVKLLIDSKMLDTVDNLDDDSKTPLVLAIIANHIDVVEKLLVDGNASPSPKIDEGTKPQFAPLIVACRYNNYMAAKLLLDIGGIDLSNMTDPEGLGVLHVVAKEGGDAQLIQLLVHSGADPNGVDSFNQWTPIFYAVQEGHAETVRELLNHGARMDITDENNLGVTYYAIWEGHLDVLNVLLQSVDEQYETKEKKIAVLQSDTPFTSPMSPSNSLHDIPDFTLPPPIIPLRKYGHNFLEKKIFVKLMVRSGSTAIDFNKGEEVILSSPGRITLTSNLPDIIPRNIILPLVEEDDGEVVFQVDSLEDFCIDFEVFPAFGTRIIAKTTAMSSVFKHRLANGAANVSLPLFDSRLINVGTLTFDYQIIFPYSGKPLEITKYDTYWKSSGGADADTGRDGHRVVTSSSLSGSFINVTVCTLNDGTIIAAPNTFFEVKAAKLFFNDLNRDQLEKMCDYRLDEMPLINDPEDLKEVLSSRIVLLSEVLHKVSPSIQLEIQVSFPTNFEIEDIPVKISPFVDLDGVIDQVLLLVFEHVRYLRHSGQNIRSIVFSSCNWQACSILNWKQPNFPVLYHIKGLKRSNGLFIRDTPHNLRDLPVDPSKINFVEDRSRGIHQIVSFAANNNLLGIIVPYDLLKICRLLIGAIQGQGLLLVGSIEDSQQDVLEDDEINGVHTKHELVFNKSIDM</sequence>
<protein>
    <recommendedName>
        <fullName evidence="8">Phosphate system positive regulatory protein PHO81</fullName>
    </recommendedName>
</protein>
<evidence type="ECO:0000313" key="6">
    <source>
        <dbReference type="EMBL" id="GAV52649.1"/>
    </source>
</evidence>
<feature type="repeat" description="ANK" evidence="3">
    <location>
        <begin position="548"/>
        <end position="580"/>
    </location>
</feature>
<dbReference type="SMART" id="SM00248">
    <property type="entry name" value="ANK"/>
    <property type="match status" value="6"/>
</dbReference>
<dbReference type="InterPro" id="IPR017946">
    <property type="entry name" value="PLC-like_Pdiesterase_TIM-brl"/>
</dbReference>
<feature type="domain" description="SPX" evidence="4">
    <location>
        <begin position="1"/>
        <end position="168"/>
    </location>
</feature>
<keyword evidence="2 3" id="KW-0040">ANK repeat</keyword>
<dbReference type="EMBL" id="BDGX01000033">
    <property type="protein sequence ID" value="GAV52649.1"/>
    <property type="molecule type" value="Genomic_DNA"/>
</dbReference>
<dbReference type="Pfam" id="PF12796">
    <property type="entry name" value="Ank_2"/>
    <property type="match status" value="2"/>
</dbReference>
<dbReference type="PANTHER" id="PTHR24198">
    <property type="entry name" value="ANKYRIN REPEAT AND PROTEIN KINASE DOMAIN-CONTAINING PROTEIN"/>
    <property type="match status" value="1"/>
</dbReference>
<dbReference type="InterPro" id="IPR036770">
    <property type="entry name" value="Ankyrin_rpt-contain_sf"/>
</dbReference>
<dbReference type="GO" id="GO:0008081">
    <property type="term" value="F:phosphoric diester hydrolase activity"/>
    <property type="evidence" value="ECO:0007669"/>
    <property type="project" value="InterPro"/>
</dbReference>
<dbReference type="Proteomes" id="UP000187013">
    <property type="component" value="Unassembled WGS sequence"/>
</dbReference>
<dbReference type="SUPFAM" id="SSF48403">
    <property type="entry name" value="Ankyrin repeat"/>
    <property type="match status" value="1"/>
</dbReference>
<dbReference type="InterPro" id="IPR057506">
    <property type="entry name" value="C2_GPCPD1"/>
</dbReference>
<dbReference type="PROSITE" id="PS51704">
    <property type="entry name" value="GP_PDE"/>
    <property type="match status" value="1"/>
</dbReference>
<feature type="repeat" description="ANK" evidence="3">
    <location>
        <begin position="513"/>
        <end position="546"/>
    </location>
</feature>
<comment type="caution">
    <text evidence="6">The sequence shown here is derived from an EMBL/GenBank/DDBJ whole genome shotgun (WGS) entry which is preliminary data.</text>
</comment>
<dbReference type="PROSITE" id="PS51382">
    <property type="entry name" value="SPX"/>
    <property type="match status" value="1"/>
</dbReference>
<dbReference type="PANTHER" id="PTHR24198:SF165">
    <property type="entry name" value="ANKYRIN REPEAT-CONTAINING PROTEIN-RELATED"/>
    <property type="match status" value="1"/>
</dbReference>
<dbReference type="PROSITE" id="PS50088">
    <property type="entry name" value="ANK_REPEAT"/>
    <property type="match status" value="3"/>
</dbReference>
<dbReference type="Pfam" id="PF25329">
    <property type="entry name" value="C2_GDE1"/>
    <property type="match status" value="1"/>
</dbReference>
<evidence type="ECO:0000256" key="2">
    <source>
        <dbReference type="ARBA" id="ARBA00023043"/>
    </source>
</evidence>
<evidence type="ECO:0000256" key="1">
    <source>
        <dbReference type="ARBA" id="ARBA00022737"/>
    </source>
</evidence>
<evidence type="ECO:0008006" key="8">
    <source>
        <dbReference type="Google" id="ProtNLM"/>
    </source>
</evidence>
<evidence type="ECO:0000313" key="7">
    <source>
        <dbReference type="Proteomes" id="UP000187013"/>
    </source>
</evidence>
<feature type="domain" description="GP-PDE" evidence="5">
    <location>
        <begin position="795"/>
        <end position="1101"/>
    </location>
</feature>
<dbReference type="InterPro" id="IPR030395">
    <property type="entry name" value="GP_PDE_dom"/>
</dbReference>
<proteinExistence type="predicted"/>
<evidence type="ECO:0000259" key="4">
    <source>
        <dbReference type="PROSITE" id="PS51382"/>
    </source>
</evidence>
<accession>A0A1Q3AA69</accession>
<reference evidence="6 7" key="1">
    <citation type="submission" date="2016-08" db="EMBL/GenBank/DDBJ databases">
        <title>Draft genome sequence of allopolyploid Zygosaccharomyces rouxii.</title>
        <authorList>
            <person name="Watanabe J."/>
            <person name="Uehara K."/>
            <person name="Mogi Y."/>
            <person name="Tsukioka Y."/>
        </authorList>
    </citation>
    <scope>NUCLEOTIDE SEQUENCE [LARGE SCALE GENOMIC DNA]</scope>
    <source>
        <strain evidence="6 7">NBRC 110957</strain>
    </source>
</reference>